<dbReference type="SMART" id="SM00387">
    <property type="entry name" value="HATPase_c"/>
    <property type="match status" value="1"/>
</dbReference>
<evidence type="ECO:0000256" key="5">
    <source>
        <dbReference type="ARBA" id="ARBA00022741"/>
    </source>
</evidence>
<evidence type="ECO:0000256" key="4">
    <source>
        <dbReference type="ARBA" id="ARBA00022679"/>
    </source>
</evidence>
<dbReference type="InterPro" id="IPR048430">
    <property type="entry name" value="MASE9"/>
</dbReference>
<accession>A0A538SDE3</accession>
<dbReference type="AlphaFoldDB" id="A0A538SDE3"/>
<dbReference type="SUPFAM" id="SSF55874">
    <property type="entry name" value="ATPase domain of HSP90 chaperone/DNA topoisomerase II/histidine kinase"/>
    <property type="match status" value="1"/>
</dbReference>
<keyword evidence="9" id="KW-0472">Membrane</keyword>
<dbReference type="EC" id="2.7.13.3" evidence="2"/>
<dbReference type="PROSITE" id="PS50109">
    <property type="entry name" value="HIS_KIN"/>
    <property type="match status" value="1"/>
</dbReference>
<dbReference type="PANTHER" id="PTHR43065:SF10">
    <property type="entry name" value="PEROXIDE STRESS-ACTIVATED HISTIDINE KINASE MAK3"/>
    <property type="match status" value="1"/>
</dbReference>
<evidence type="ECO:0000259" key="10">
    <source>
        <dbReference type="PROSITE" id="PS50109"/>
    </source>
</evidence>
<evidence type="ECO:0000313" key="12">
    <source>
        <dbReference type="EMBL" id="TMQ62314.1"/>
    </source>
</evidence>
<evidence type="ECO:0000256" key="7">
    <source>
        <dbReference type="ARBA" id="ARBA00022840"/>
    </source>
</evidence>
<feature type="transmembrane region" description="Helical" evidence="9">
    <location>
        <begin position="161"/>
        <end position="188"/>
    </location>
</feature>
<feature type="transmembrane region" description="Helical" evidence="9">
    <location>
        <begin position="24"/>
        <end position="43"/>
    </location>
</feature>
<feature type="transmembrane region" description="Helical" evidence="9">
    <location>
        <begin position="50"/>
        <end position="69"/>
    </location>
</feature>
<dbReference type="Pfam" id="PF00512">
    <property type="entry name" value="HisKA"/>
    <property type="match status" value="1"/>
</dbReference>
<dbReference type="Proteomes" id="UP000316292">
    <property type="component" value="Unassembled WGS sequence"/>
</dbReference>
<evidence type="ECO:0000313" key="13">
    <source>
        <dbReference type="Proteomes" id="UP000316292"/>
    </source>
</evidence>
<comment type="catalytic activity">
    <reaction evidence="1">
        <text>ATP + protein L-histidine = ADP + protein N-phospho-L-histidine.</text>
        <dbReference type="EC" id="2.7.13.3"/>
    </reaction>
</comment>
<dbReference type="GO" id="GO:0005524">
    <property type="term" value="F:ATP binding"/>
    <property type="evidence" value="ECO:0007669"/>
    <property type="project" value="UniProtKB-KW"/>
</dbReference>
<keyword evidence="4" id="KW-0808">Transferase</keyword>
<dbReference type="EMBL" id="VBOV01000001">
    <property type="protein sequence ID" value="TMQ62314.1"/>
    <property type="molecule type" value="Genomic_DNA"/>
</dbReference>
<dbReference type="InterPro" id="IPR003661">
    <property type="entry name" value="HisK_dim/P_dom"/>
</dbReference>
<keyword evidence="8" id="KW-0902">Two-component regulatory system</keyword>
<dbReference type="PRINTS" id="PR00344">
    <property type="entry name" value="BCTRLSENSOR"/>
</dbReference>
<evidence type="ECO:0000256" key="8">
    <source>
        <dbReference type="ARBA" id="ARBA00023012"/>
    </source>
</evidence>
<keyword evidence="7" id="KW-0067">ATP-binding</keyword>
<evidence type="ECO:0000256" key="2">
    <source>
        <dbReference type="ARBA" id="ARBA00012438"/>
    </source>
</evidence>
<evidence type="ECO:0000256" key="6">
    <source>
        <dbReference type="ARBA" id="ARBA00022777"/>
    </source>
</evidence>
<dbReference type="Gene3D" id="1.10.287.130">
    <property type="match status" value="1"/>
</dbReference>
<comment type="caution">
    <text evidence="11">The sequence shown here is derived from an EMBL/GenBank/DDBJ whole genome shotgun (WGS) entry which is preliminary data.</text>
</comment>
<dbReference type="SMART" id="SM00388">
    <property type="entry name" value="HisKA"/>
    <property type="match status" value="1"/>
</dbReference>
<dbReference type="CDD" id="cd00082">
    <property type="entry name" value="HisKA"/>
    <property type="match status" value="1"/>
</dbReference>
<dbReference type="Pfam" id="PF02518">
    <property type="entry name" value="HATPase_c"/>
    <property type="match status" value="1"/>
</dbReference>
<dbReference type="InterPro" id="IPR005467">
    <property type="entry name" value="His_kinase_dom"/>
</dbReference>
<dbReference type="GO" id="GO:0000155">
    <property type="term" value="F:phosphorelay sensor kinase activity"/>
    <property type="evidence" value="ECO:0007669"/>
    <property type="project" value="InterPro"/>
</dbReference>
<keyword evidence="3" id="KW-0597">Phosphoprotein</keyword>
<evidence type="ECO:0000256" key="1">
    <source>
        <dbReference type="ARBA" id="ARBA00000085"/>
    </source>
</evidence>
<dbReference type="InterPro" id="IPR003594">
    <property type="entry name" value="HATPase_dom"/>
</dbReference>
<dbReference type="InterPro" id="IPR036890">
    <property type="entry name" value="HATPase_C_sf"/>
</dbReference>
<evidence type="ECO:0000256" key="9">
    <source>
        <dbReference type="SAM" id="Phobius"/>
    </source>
</evidence>
<keyword evidence="5" id="KW-0547">Nucleotide-binding</keyword>
<organism evidence="11 13">
    <name type="scientific">Eiseniibacteriota bacterium</name>
    <dbReference type="NCBI Taxonomy" id="2212470"/>
    <lineage>
        <taxon>Bacteria</taxon>
        <taxon>Candidatus Eiseniibacteriota</taxon>
    </lineage>
</organism>
<dbReference type="InterPro" id="IPR036097">
    <property type="entry name" value="HisK_dim/P_sf"/>
</dbReference>
<evidence type="ECO:0000313" key="11">
    <source>
        <dbReference type="EMBL" id="TMQ49383.1"/>
    </source>
</evidence>
<proteinExistence type="predicted"/>
<name>A0A538SDE3_UNCEI</name>
<dbReference type="Gene3D" id="3.30.565.10">
    <property type="entry name" value="Histidine kinase-like ATPase, C-terminal domain"/>
    <property type="match status" value="1"/>
</dbReference>
<reference evidence="13 14" key="1">
    <citation type="journal article" date="2019" name="Nat. Microbiol.">
        <title>Mediterranean grassland soil C-N compound turnover is dependent on rainfall and depth, and is mediated by genomically divergent microorganisms.</title>
        <authorList>
            <person name="Diamond S."/>
            <person name="Andeer P.F."/>
            <person name="Li Z."/>
            <person name="Crits-Christoph A."/>
            <person name="Burstein D."/>
            <person name="Anantharaman K."/>
            <person name="Lane K.R."/>
            <person name="Thomas B.C."/>
            <person name="Pan C."/>
            <person name="Northen T.R."/>
            <person name="Banfield J.F."/>
        </authorList>
    </citation>
    <scope>NUCLEOTIDE SEQUENCE [LARGE SCALE GENOMIC DNA]</scope>
    <source>
        <strain evidence="11">WS_1</strain>
        <strain evidence="12">WS_5</strain>
    </source>
</reference>
<evidence type="ECO:0000256" key="3">
    <source>
        <dbReference type="ARBA" id="ARBA00022553"/>
    </source>
</evidence>
<evidence type="ECO:0000313" key="14">
    <source>
        <dbReference type="Proteomes" id="UP000320913"/>
    </source>
</evidence>
<feature type="transmembrane region" description="Helical" evidence="9">
    <location>
        <begin position="200"/>
        <end position="220"/>
    </location>
</feature>
<gene>
    <name evidence="11" type="ORF">E6K71_04770</name>
    <name evidence="12" type="ORF">E6K75_00090</name>
</gene>
<dbReference type="SUPFAM" id="SSF47384">
    <property type="entry name" value="Homodimeric domain of signal transducing histidine kinase"/>
    <property type="match status" value="1"/>
</dbReference>
<keyword evidence="9" id="KW-1133">Transmembrane helix</keyword>
<sequence length="489" mass="53472">MRSVDTWSSADRSPPGGFLLSRGLILYVVLIIAAGAAVLASAFPEFRNLGLIHVVAWILVSLLAESLWLSTITGKAMESMASTVDLSLLVLFGYRPAVWIAAIAFSIANVIFSRRTWYKALFNAGQNVLALSAAGLAYAVLGGKPLWLHNQSTSAAFTLSLILPWVAASVVYFFVNTMLVAGAVALSTRRKVLQTWREEYIYYNSLISSVALFFLSPLVVVSYMAIGYYGLIFLFVPLLLIKEANAKYIALERAKDELVSSERLAAKGEMAAEIAHELNNSLAAISARAQFFLMGVGTMTPEKTQESAKIIFEQASAMTVLTKGLMDFSHKELRKQPTKLNDVIRKTVEFITPQNKYERVEFALDLSEDLPDMNLDPGQVQQVFMNLFSNSADALKSTKTAMPRIVIRSRLKAAVGEVELTVEDNGPGIPSDAMEKLFEPSFTTKPEGHGFGLSTCYRIIQNHGGKISAQNVPGSGARFTITLPGRDGF</sequence>
<protein>
    <recommendedName>
        <fullName evidence="2">histidine kinase</fullName>
        <ecNumber evidence="2">2.7.13.3</ecNumber>
    </recommendedName>
</protein>
<feature type="transmembrane region" description="Helical" evidence="9">
    <location>
        <begin position="124"/>
        <end position="141"/>
    </location>
</feature>
<dbReference type="Pfam" id="PF20972">
    <property type="entry name" value="MASE9"/>
    <property type="match status" value="1"/>
</dbReference>
<feature type="transmembrane region" description="Helical" evidence="9">
    <location>
        <begin position="89"/>
        <end position="112"/>
    </location>
</feature>
<keyword evidence="9" id="KW-0812">Transmembrane</keyword>
<dbReference type="InterPro" id="IPR004358">
    <property type="entry name" value="Sig_transdc_His_kin-like_C"/>
</dbReference>
<feature type="domain" description="Histidine kinase" evidence="10">
    <location>
        <begin position="273"/>
        <end position="487"/>
    </location>
</feature>
<keyword evidence="6" id="KW-0418">Kinase</keyword>
<dbReference type="EMBL" id="VBOR01000057">
    <property type="protein sequence ID" value="TMQ49383.1"/>
    <property type="molecule type" value="Genomic_DNA"/>
</dbReference>
<dbReference type="Proteomes" id="UP000320913">
    <property type="component" value="Unassembled WGS sequence"/>
</dbReference>
<dbReference type="PANTHER" id="PTHR43065">
    <property type="entry name" value="SENSOR HISTIDINE KINASE"/>
    <property type="match status" value="1"/>
</dbReference>